<sequence>MRLVRTTSLAGLALAALALPVGAFALSGSDGPGTPPATAHVSDPAEPDDTETEAPETEAPDTEAPDTEAPGQPGDTGTPNPASAAGRAHAQAMQAWAHCVAQAASGPKAAGAPRPPKLACGEKPLGPGRAKHLASGTAPAHPGGHGKGHHGR</sequence>
<feature type="chain" id="PRO_5018125926" description="Protein tyrosine phosphatase" evidence="2">
    <location>
        <begin position="26"/>
        <end position="152"/>
    </location>
</feature>
<gene>
    <name evidence="3" type="ORF">EFL26_01385</name>
</gene>
<feature type="signal peptide" evidence="2">
    <location>
        <begin position="1"/>
        <end position="25"/>
    </location>
</feature>
<organism evidence="3 4">
    <name type="scientific">Nocardioides pocheonensis</name>
    <dbReference type="NCBI Taxonomy" id="661485"/>
    <lineage>
        <taxon>Bacteria</taxon>
        <taxon>Bacillati</taxon>
        <taxon>Actinomycetota</taxon>
        <taxon>Actinomycetes</taxon>
        <taxon>Propionibacteriales</taxon>
        <taxon>Nocardioidaceae</taxon>
        <taxon>Nocardioides</taxon>
    </lineage>
</organism>
<feature type="compositionally biased region" description="Low complexity" evidence="1">
    <location>
        <begin position="82"/>
        <end position="112"/>
    </location>
</feature>
<evidence type="ECO:0000313" key="3">
    <source>
        <dbReference type="EMBL" id="RNM17467.1"/>
    </source>
</evidence>
<comment type="caution">
    <text evidence="3">The sequence shown here is derived from an EMBL/GenBank/DDBJ whole genome shotgun (WGS) entry which is preliminary data.</text>
</comment>
<reference evidence="3 4" key="1">
    <citation type="submission" date="2018-11" db="EMBL/GenBank/DDBJ databases">
        <authorList>
            <person name="Li F."/>
        </authorList>
    </citation>
    <scope>NUCLEOTIDE SEQUENCE [LARGE SCALE GENOMIC DNA]</scope>
    <source>
        <strain evidence="3 4">Gsoil 818</strain>
    </source>
</reference>
<evidence type="ECO:0008006" key="5">
    <source>
        <dbReference type="Google" id="ProtNLM"/>
    </source>
</evidence>
<feature type="compositionally biased region" description="Acidic residues" evidence="1">
    <location>
        <begin position="45"/>
        <end position="66"/>
    </location>
</feature>
<dbReference type="RefSeq" id="WP_123221087.1">
    <property type="nucleotide sequence ID" value="NZ_RJSF01000003.1"/>
</dbReference>
<dbReference type="EMBL" id="RJSF01000003">
    <property type="protein sequence ID" value="RNM17467.1"/>
    <property type="molecule type" value="Genomic_DNA"/>
</dbReference>
<feature type="region of interest" description="Disordered" evidence="1">
    <location>
        <begin position="26"/>
        <end position="152"/>
    </location>
</feature>
<protein>
    <recommendedName>
        <fullName evidence="5">Protein tyrosine phosphatase</fullName>
    </recommendedName>
</protein>
<accession>A0A3N0GYD5</accession>
<evidence type="ECO:0000313" key="4">
    <source>
        <dbReference type="Proteomes" id="UP000279994"/>
    </source>
</evidence>
<evidence type="ECO:0000256" key="1">
    <source>
        <dbReference type="SAM" id="MobiDB-lite"/>
    </source>
</evidence>
<proteinExistence type="predicted"/>
<keyword evidence="2" id="KW-0732">Signal</keyword>
<evidence type="ECO:0000256" key="2">
    <source>
        <dbReference type="SAM" id="SignalP"/>
    </source>
</evidence>
<dbReference type="Proteomes" id="UP000279994">
    <property type="component" value="Unassembled WGS sequence"/>
</dbReference>
<dbReference type="AlphaFoldDB" id="A0A3N0GYD5"/>
<name>A0A3N0GYD5_9ACTN</name>
<keyword evidence="4" id="KW-1185">Reference proteome</keyword>